<dbReference type="InterPro" id="IPR008978">
    <property type="entry name" value="HSP20-like_chaperone"/>
</dbReference>
<dbReference type="RefSeq" id="WP_114303706.1">
    <property type="nucleotide sequence ID" value="NZ_QPIE01000004.1"/>
</dbReference>
<comment type="caution">
    <text evidence="4">The sequence shown here is derived from an EMBL/GenBank/DDBJ whole genome shotgun (WGS) entry which is preliminary data.</text>
</comment>
<keyword evidence="5" id="KW-1185">Reference proteome</keyword>
<dbReference type="PANTHER" id="PTHR11527">
    <property type="entry name" value="HEAT-SHOCK PROTEIN 20 FAMILY MEMBER"/>
    <property type="match status" value="1"/>
</dbReference>
<dbReference type="OrthoDB" id="9814487at2"/>
<dbReference type="Gene3D" id="2.60.40.790">
    <property type="match status" value="1"/>
</dbReference>
<dbReference type="SUPFAM" id="SSF49764">
    <property type="entry name" value="HSP20-like chaperones"/>
    <property type="match status" value="1"/>
</dbReference>
<organism evidence="4 5">
    <name type="scientific">Chryseobacterium lacus</name>
    <dbReference type="NCBI Taxonomy" id="2058346"/>
    <lineage>
        <taxon>Bacteria</taxon>
        <taxon>Pseudomonadati</taxon>
        <taxon>Bacteroidota</taxon>
        <taxon>Flavobacteriia</taxon>
        <taxon>Flavobacteriales</taxon>
        <taxon>Weeksellaceae</taxon>
        <taxon>Chryseobacterium group</taxon>
        <taxon>Chryseobacterium</taxon>
    </lineage>
</organism>
<dbReference type="EMBL" id="QPIE01000004">
    <property type="protein sequence ID" value="RCU43119.1"/>
    <property type="molecule type" value="Genomic_DNA"/>
</dbReference>
<dbReference type="PROSITE" id="PS01031">
    <property type="entry name" value="SHSP"/>
    <property type="match status" value="1"/>
</dbReference>
<name>A0A368N1H9_9FLAO</name>
<evidence type="ECO:0000313" key="4">
    <source>
        <dbReference type="EMBL" id="RCU43119.1"/>
    </source>
</evidence>
<evidence type="ECO:0000256" key="2">
    <source>
        <dbReference type="RuleBase" id="RU003616"/>
    </source>
</evidence>
<evidence type="ECO:0000259" key="3">
    <source>
        <dbReference type="PROSITE" id="PS01031"/>
    </source>
</evidence>
<gene>
    <name evidence="4" type="ORF">DQ356_06730</name>
</gene>
<evidence type="ECO:0000313" key="5">
    <source>
        <dbReference type="Proteomes" id="UP000252172"/>
    </source>
</evidence>
<evidence type="ECO:0000256" key="1">
    <source>
        <dbReference type="PROSITE-ProRule" id="PRU00285"/>
    </source>
</evidence>
<reference evidence="4 5" key="1">
    <citation type="submission" date="2018-07" db="EMBL/GenBank/DDBJ databases">
        <title>Chryseobacterium lacus sp. nov., isolated from lake water.</title>
        <authorList>
            <person name="Li C.-M."/>
        </authorList>
    </citation>
    <scope>NUCLEOTIDE SEQUENCE [LARGE SCALE GENOMIC DNA]</scope>
    <source>
        <strain evidence="4 5">YLOS41</strain>
    </source>
</reference>
<dbReference type="CDD" id="cd06464">
    <property type="entry name" value="ACD_sHsps-like"/>
    <property type="match status" value="1"/>
</dbReference>
<sequence>MNQLIRRNSFFDDFFTKDVFDFGKRFLESGFTMPSVNVKEEDSAYQIMVAAPGMKKEDFNIGIDRNILTISSENKSETEEKDEQGFFTKREFNFSSFSRSFTLPESVDIDNIEASYENGILNVSVPKKEIAMQDIKRIEVK</sequence>
<dbReference type="InterPro" id="IPR002068">
    <property type="entry name" value="A-crystallin/Hsp20_dom"/>
</dbReference>
<dbReference type="InterPro" id="IPR031107">
    <property type="entry name" value="Small_HSP"/>
</dbReference>
<dbReference type="Proteomes" id="UP000252172">
    <property type="component" value="Unassembled WGS sequence"/>
</dbReference>
<feature type="domain" description="SHSP" evidence="3">
    <location>
        <begin position="27"/>
        <end position="141"/>
    </location>
</feature>
<comment type="similarity">
    <text evidence="1 2">Belongs to the small heat shock protein (HSP20) family.</text>
</comment>
<dbReference type="Pfam" id="PF00011">
    <property type="entry name" value="HSP20"/>
    <property type="match status" value="1"/>
</dbReference>
<protein>
    <submittedName>
        <fullName evidence="4">Hsp20/alpha crystallin family protein</fullName>
    </submittedName>
</protein>
<proteinExistence type="inferred from homology"/>
<accession>A0A368N1H9</accession>
<dbReference type="AlphaFoldDB" id="A0A368N1H9"/>